<proteinExistence type="predicted"/>
<evidence type="ECO:0000313" key="2">
    <source>
        <dbReference type="Proteomes" id="UP000252107"/>
    </source>
</evidence>
<organism evidence="1 2">
    <name type="scientific">Nostoc minutum NIES-26</name>
    <dbReference type="NCBI Taxonomy" id="1844469"/>
    <lineage>
        <taxon>Bacteria</taxon>
        <taxon>Bacillati</taxon>
        <taxon>Cyanobacteriota</taxon>
        <taxon>Cyanophyceae</taxon>
        <taxon>Nostocales</taxon>
        <taxon>Nostocaceae</taxon>
        <taxon>Nostoc</taxon>
    </lineage>
</organism>
<gene>
    <name evidence="1" type="ORF">A6770_40190</name>
</gene>
<evidence type="ECO:0000313" key="1">
    <source>
        <dbReference type="EMBL" id="RCJ37410.1"/>
    </source>
</evidence>
<accession>A0A367RNU4</accession>
<dbReference type="EMBL" id="LXQD01000117">
    <property type="protein sequence ID" value="RCJ37410.1"/>
    <property type="molecule type" value="Genomic_DNA"/>
</dbReference>
<name>A0A367RNU4_9NOSO</name>
<protein>
    <submittedName>
        <fullName evidence="1">Uncharacterized protein</fullName>
    </submittedName>
</protein>
<comment type="caution">
    <text evidence="1">The sequence shown here is derived from an EMBL/GenBank/DDBJ whole genome shotgun (WGS) entry which is preliminary data.</text>
</comment>
<sequence>MSQIKVDTVESINGSVLIVFYTPGKCWQFRVISRTGGVFGEQKLYYSAEAALRTGLEWLRDER</sequence>
<keyword evidence="2" id="KW-1185">Reference proteome</keyword>
<dbReference type="Proteomes" id="UP000252107">
    <property type="component" value="Unassembled WGS sequence"/>
</dbReference>
<dbReference type="AlphaFoldDB" id="A0A367RNU4"/>
<reference evidence="1" key="1">
    <citation type="submission" date="2016-04" db="EMBL/GenBank/DDBJ databases">
        <authorList>
            <person name="Tabuchi Yagui T.R."/>
        </authorList>
    </citation>
    <scope>NUCLEOTIDE SEQUENCE [LARGE SCALE GENOMIC DNA]</scope>
    <source>
        <strain evidence="1">NIES-26</strain>
    </source>
</reference>